<dbReference type="EMBL" id="JAKKPZ010000095">
    <property type="protein sequence ID" value="KAI1702687.1"/>
    <property type="molecule type" value="Genomic_DNA"/>
</dbReference>
<name>A0AAD4MR42_9BILA</name>
<evidence type="ECO:0000313" key="3">
    <source>
        <dbReference type="Proteomes" id="UP001201812"/>
    </source>
</evidence>
<keyword evidence="1" id="KW-0732">Signal</keyword>
<reference evidence="2" key="1">
    <citation type="submission" date="2022-01" db="EMBL/GenBank/DDBJ databases">
        <title>Genome Sequence Resource for Two Populations of Ditylenchus destructor, the Migratory Endoparasitic Phytonematode.</title>
        <authorList>
            <person name="Zhang H."/>
            <person name="Lin R."/>
            <person name="Xie B."/>
        </authorList>
    </citation>
    <scope>NUCLEOTIDE SEQUENCE</scope>
    <source>
        <strain evidence="2">BazhouSP</strain>
    </source>
</reference>
<evidence type="ECO:0000313" key="2">
    <source>
        <dbReference type="EMBL" id="KAI1702687.1"/>
    </source>
</evidence>
<dbReference type="Proteomes" id="UP001201812">
    <property type="component" value="Unassembled WGS sequence"/>
</dbReference>
<keyword evidence="3" id="KW-1185">Reference proteome</keyword>
<evidence type="ECO:0000256" key="1">
    <source>
        <dbReference type="SAM" id="SignalP"/>
    </source>
</evidence>
<feature type="chain" id="PRO_5042284114" evidence="1">
    <location>
        <begin position="21"/>
        <end position="412"/>
    </location>
</feature>
<accession>A0AAD4MR42</accession>
<gene>
    <name evidence="2" type="ORF">DdX_15366</name>
</gene>
<sequence>MLSVIIFHFLLSFVLIKSESDNPYLVYLTIADDPLNFQVNINADPGDYKVVTKNDADNKHNANLNYPLHATPQRQELLAYVADIAPSNQSGHNEYRLPNLEERSHSISFPRTNSSDITICIFGDYTAMLDSDRVNISRYMKDNECMLNIFVGRVTWVTSDGGLVYDSFTALHGERDKHKALAEVPSILGVSGANLTESTYFQSTEVHGIAFIQCAATIATTANIIPGTEQFEKVTEYFRETMLNELECKLQELHQRENKPWIIIYLTHIDPDYGTQEQLTTLTLNESPSFARRFFELITRYKIDLIASCGNFGMPEMFKQHAIDFPSDPLPKYFRVSFSGYGFGASVCSENDEGENNEGGDGFFDECNYVVLDVTKDATLFYYKKKPSGKILESGTIYKNTQEPEKCVEKEL</sequence>
<proteinExistence type="predicted"/>
<protein>
    <submittedName>
        <fullName evidence="2">Uncharacterized protein</fullName>
    </submittedName>
</protein>
<dbReference type="AlphaFoldDB" id="A0AAD4MR42"/>
<organism evidence="2 3">
    <name type="scientific">Ditylenchus destructor</name>
    <dbReference type="NCBI Taxonomy" id="166010"/>
    <lineage>
        <taxon>Eukaryota</taxon>
        <taxon>Metazoa</taxon>
        <taxon>Ecdysozoa</taxon>
        <taxon>Nematoda</taxon>
        <taxon>Chromadorea</taxon>
        <taxon>Rhabditida</taxon>
        <taxon>Tylenchina</taxon>
        <taxon>Tylenchomorpha</taxon>
        <taxon>Sphaerularioidea</taxon>
        <taxon>Anguinidae</taxon>
        <taxon>Anguininae</taxon>
        <taxon>Ditylenchus</taxon>
    </lineage>
</organism>
<feature type="signal peptide" evidence="1">
    <location>
        <begin position="1"/>
        <end position="20"/>
    </location>
</feature>
<comment type="caution">
    <text evidence="2">The sequence shown here is derived from an EMBL/GenBank/DDBJ whole genome shotgun (WGS) entry which is preliminary data.</text>
</comment>